<protein>
    <recommendedName>
        <fullName evidence="5">U3 small nucleolar RNA-associated protein 22</fullName>
    </recommendedName>
</protein>
<evidence type="ECO:0000256" key="1">
    <source>
        <dbReference type="ARBA" id="ARBA00004604"/>
    </source>
</evidence>
<dbReference type="InterPro" id="IPR035367">
    <property type="entry name" value="Nrap_D2"/>
</dbReference>
<dbReference type="Gene3D" id="1.10.1410.10">
    <property type="match status" value="1"/>
</dbReference>
<evidence type="ECO:0000256" key="4">
    <source>
        <dbReference type="ARBA" id="ARBA00023242"/>
    </source>
</evidence>
<reference evidence="13 14" key="1">
    <citation type="submission" date="2014-04" db="EMBL/GenBank/DDBJ databases">
        <authorList>
            <consortium name="DOE Joint Genome Institute"/>
            <person name="Kuo A."/>
            <person name="Kohler A."/>
            <person name="Costa M.D."/>
            <person name="Nagy L.G."/>
            <person name="Floudas D."/>
            <person name="Copeland A."/>
            <person name="Barry K.W."/>
            <person name="Cichocki N."/>
            <person name="Veneault-Fourrey C."/>
            <person name="LaButti K."/>
            <person name="Lindquist E.A."/>
            <person name="Lipzen A."/>
            <person name="Lundell T."/>
            <person name="Morin E."/>
            <person name="Murat C."/>
            <person name="Sun H."/>
            <person name="Tunlid A."/>
            <person name="Henrissat B."/>
            <person name="Grigoriev I.V."/>
            <person name="Hibbett D.S."/>
            <person name="Martin F."/>
            <person name="Nordberg H.P."/>
            <person name="Cantor M.N."/>
            <person name="Hua S.X."/>
        </authorList>
    </citation>
    <scope>NUCLEOTIDE SEQUENCE [LARGE SCALE GENOMIC DNA]</scope>
    <source>
        <strain evidence="13 14">441</strain>
    </source>
</reference>
<dbReference type="Pfam" id="PF17406">
    <property type="entry name" value="Nrap_D5"/>
    <property type="match status" value="1"/>
</dbReference>
<evidence type="ECO:0000259" key="7">
    <source>
        <dbReference type="Pfam" id="PF03813"/>
    </source>
</evidence>
<dbReference type="PANTHER" id="PTHR17972">
    <property type="entry name" value="NUCLEOLAR RNA-ASSOCIATED PROTEIN"/>
    <property type="match status" value="1"/>
</dbReference>
<evidence type="ECO:0000259" key="12">
    <source>
        <dbReference type="Pfam" id="PF17407"/>
    </source>
</evidence>
<evidence type="ECO:0000259" key="11">
    <source>
        <dbReference type="Pfam" id="PF17406"/>
    </source>
</evidence>
<dbReference type="Gene3D" id="3.30.70.3030">
    <property type="match status" value="1"/>
</dbReference>
<feature type="domain" description="Nrap protein" evidence="11">
    <location>
        <begin position="897"/>
        <end position="1050"/>
    </location>
</feature>
<sequence>MPSSLKRKRARGAERGQEVGTDASSVGLPSDGELLEDEGPEDSGGDEEVSMDGVEPTPGDPGATSHHTSKPPTGEELRVIKDAVNLYQSSSFKLQVDALLPNVRPSMKDSRKAPLEHFLHSLRSHLISMRAIEPQNPVSAARALAKQGIAVPFALPHPTEDAKWKVGFEPPSDVNIVGSWANQICVKRKEGAPFTVDVTIEMPDSLFQEKDYLDSRYFHKRSFYLAVVARSLSTSLEVDIFYQSALGDPRLTILVLSPRKGSQNDFSKAHAEVHVIPVISSSNPMPLPRLSPSHANVRLPGKSSTGAQPTPIYNTNILLATYPKLSLLTTNALKRLSPAFSDAYALLRIWANQRGYGEGPICVRGFQGKGCWWNEILGLVVLGEEPTNANKANVRKPLGKGLSSYQLFRAALDVLARQDFSQKAVYVKSTNGHKYSPDEYTSHHSAVFVDSTSTLNLLADVPSTSLGMLRYDANETLEKLNTSSESDNIFAQLFLNDQTRLFKRCDAVIRVDLTRASKKRSAHEFVEYGSSDNALLAAISQTLQRGLSDRVQAIGIFHPSSTMCSVSEAHGPLLSTIYIGLIYNTENAFRLVDHGPPVEEQDSEAGRLFRQLWGEKAELRRFKDGRITESVVWEVKTSDDRAFIPVAIVRHLLRYHFGIPISDTRNPQNYFDAKLRLPEEVSNIFQASGSSSGFKSALTAFDGLVKSLKSLGDQFPLVLSTVSPTSEYLRYASALGPVPIPQSAYLALPDSYRYLPIIDVNLEFEKSTKWPDDIRAVRKVKLALLEAIATALLSANRVIRASVCTADYSGSTGQQGPSLEVYTTEGWAFSMRIWYDREATLLERLSASARTPVGLLAASAANPREQREAQQALEIHTRQFIHAPRHHRAIANLAHRFTAYPGTVRLAKRWLAAHWLLVTHISAEAVEIIAARPFLGSGTDHPDGSSSVPRSKERGFALLLEFLRDWKPEEPIFVPIYEKSTPSSEPTVVAVSSKQGVWTISTSEDKSGRMWTSGGPDIIAARRIRAIAKEGCKILHGTDIDSLSVERLFAHSTDDYDVLIQLDPMVLPRYHQSVNVDSSAWSKDRTNPREDDAIPRPGFDPAWLLFQDLQATYSDTLKFFYDIYGGRYIGAIWLPTVSGVRPFRVMGGFSSMPVSQDQKTSERNKGTVVLNKQAVLDEIERMGTGLIKKVEVRERS</sequence>
<dbReference type="InterPro" id="IPR035369">
    <property type="entry name" value="Nrap_D4"/>
</dbReference>
<evidence type="ECO:0000256" key="2">
    <source>
        <dbReference type="ARBA" id="ARBA00006674"/>
    </source>
</evidence>
<dbReference type="Pfam" id="PF17407">
    <property type="entry name" value="Nrap_D6"/>
    <property type="match status" value="1"/>
</dbReference>
<dbReference type="InterPro" id="IPR035370">
    <property type="entry name" value="Nrap_D5"/>
</dbReference>
<name>A0A0D0A255_9AGAM</name>
<dbReference type="PANTHER" id="PTHR17972:SF0">
    <property type="entry name" value="NUCLEOLAR PROTEIN 6"/>
    <property type="match status" value="1"/>
</dbReference>
<feature type="domain" description="Nrap protein" evidence="9">
    <location>
        <begin position="503"/>
        <end position="657"/>
    </location>
</feature>
<dbReference type="InterPro" id="IPR035082">
    <property type="entry name" value="Nrap_D1"/>
</dbReference>
<evidence type="ECO:0000313" key="14">
    <source>
        <dbReference type="Proteomes" id="UP000054018"/>
    </source>
</evidence>
<keyword evidence="3 5" id="KW-0694">RNA-binding</keyword>
<evidence type="ECO:0000259" key="9">
    <source>
        <dbReference type="Pfam" id="PF17404"/>
    </source>
</evidence>
<accession>A0A0D0A255</accession>
<feature type="domain" description="Nrap protein" evidence="12">
    <location>
        <begin position="1054"/>
        <end position="1190"/>
    </location>
</feature>
<dbReference type="GO" id="GO:0032040">
    <property type="term" value="C:small-subunit processome"/>
    <property type="evidence" value="ECO:0007669"/>
    <property type="project" value="TreeGrafter"/>
</dbReference>
<evidence type="ECO:0000256" key="3">
    <source>
        <dbReference type="ARBA" id="ARBA00022884"/>
    </source>
</evidence>
<dbReference type="AlphaFoldDB" id="A0A0D0A255"/>
<organism evidence="13 14">
    <name type="scientific">Pisolithus microcarpus 441</name>
    <dbReference type="NCBI Taxonomy" id="765257"/>
    <lineage>
        <taxon>Eukaryota</taxon>
        <taxon>Fungi</taxon>
        <taxon>Dikarya</taxon>
        <taxon>Basidiomycota</taxon>
        <taxon>Agaricomycotina</taxon>
        <taxon>Agaricomycetes</taxon>
        <taxon>Agaricomycetidae</taxon>
        <taxon>Boletales</taxon>
        <taxon>Sclerodermatineae</taxon>
        <taxon>Pisolithaceae</taxon>
        <taxon>Pisolithus</taxon>
    </lineage>
</organism>
<dbReference type="GO" id="GO:0006364">
    <property type="term" value="P:rRNA processing"/>
    <property type="evidence" value="ECO:0007669"/>
    <property type="project" value="UniProtKB-KW"/>
</dbReference>
<evidence type="ECO:0000259" key="10">
    <source>
        <dbReference type="Pfam" id="PF17405"/>
    </source>
</evidence>
<dbReference type="GO" id="GO:0003723">
    <property type="term" value="F:RNA binding"/>
    <property type="evidence" value="ECO:0007669"/>
    <property type="project" value="UniProtKB-KW"/>
</dbReference>
<evidence type="ECO:0000256" key="6">
    <source>
        <dbReference type="SAM" id="MobiDB-lite"/>
    </source>
</evidence>
<keyword evidence="5" id="KW-0687">Ribonucleoprotein</keyword>
<evidence type="ECO:0000313" key="13">
    <source>
        <dbReference type="EMBL" id="KIK26173.1"/>
    </source>
</evidence>
<keyword evidence="5" id="KW-0698">rRNA processing</keyword>
<dbReference type="Proteomes" id="UP000054018">
    <property type="component" value="Unassembled WGS sequence"/>
</dbReference>
<dbReference type="Pfam" id="PF17405">
    <property type="entry name" value="Nrap_D4"/>
    <property type="match status" value="1"/>
</dbReference>
<feature type="domain" description="Nrap protein" evidence="8">
    <location>
        <begin position="339"/>
        <end position="496"/>
    </location>
</feature>
<dbReference type="HOGENOM" id="CLU_003502_1_0_1"/>
<comment type="subcellular location">
    <subcellularLocation>
        <location evidence="1 5">Nucleus</location>
        <location evidence="1 5">Nucleolus</location>
    </subcellularLocation>
</comment>
<gene>
    <name evidence="13" type="ORF">PISMIDRAFT_28574</name>
</gene>
<evidence type="ECO:0000259" key="8">
    <source>
        <dbReference type="Pfam" id="PF17403"/>
    </source>
</evidence>
<feature type="compositionally biased region" description="Acidic residues" evidence="6">
    <location>
        <begin position="33"/>
        <end position="50"/>
    </location>
</feature>
<evidence type="ECO:0000256" key="5">
    <source>
        <dbReference type="RuleBase" id="RU364032"/>
    </source>
</evidence>
<reference evidence="14" key="2">
    <citation type="submission" date="2015-01" db="EMBL/GenBank/DDBJ databases">
        <title>Evolutionary Origins and Diversification of the Mycorrhizal Mutualists.</title>
        <authorList>
            <consortium name="DOE Joint Genome Institute"/>
            <consortium name="Mycorrhizal Genomics Consortium"/>
            <person name="Kohler A."/>
            <person name="Kuo A."/>
            <person name="Nagy L.G."/>
            <person name="Floudas D."/>
            <person name="Copeland A."/>
            <person name="Barry K.W."/>
            <person name="Cichocki N."/>
            <person name="Veneault-Fourrey C."/>
            <person name="LaButti K."/>
            <person name="Lindquist E.A."/>
            <person name="Lipzen A."/>
            <person name="Lundell T."/>
            <person name="Morin E."/>
            <person name="Murat C."/>
            <person name="Riley R."/>
            <person name="Ohm R."/>
            <person name="Sun H."/>
            <person name="Tunlid A."/>
            <person name="Henrissat B."/>
            <person name="Grigoriev I.V."/>
            <person name="Hibbett D.S."/>
            <person name="Martin F."/>
        </authorList>
    </citation>
    <scope>NUCLEOTIDE SEQUENCE [LARGE SCALE GENOMIC DNA]</scope>
    <source>
        <strain evidence="14">441</strain>
    </source>
</reference>
<dbReference type="EMBL" id="KN833703">
    <property type="protein sequence ID" value="KIK26173.1"/>
    <property type="molecule type" value="Genomic_DNA"/>
</dbReference>
<keyword evidence="5" id="KW-0690">Ribosome biogenesis</keyword>
<dbReference type="OrthoDB" id="10251401at2759"/>
<dbReference type="InterPro" id="IPR035371">
    <property type="entry name" value="Nrap_D6"/>
</dbReference>
<feature type="domain" description="Nrap protein" evidence="7">
    <location>
        <begin position="196"/>
        <end position="330"/>
    </location>
</feature>
<proteinExistence type="inferred from homology"/>
<dbReference type="GO" id="GO:0032545">
    <property type="term" value="C:CURI complex"/>
    <property type="evidence" value="ECO:0007669"/>
    <property type="project" value="TreeGrafter"/>
</dbReference>
<dbReference type="InterPro" id="IPR005554">
    <property type="entry name" value="NOL6/Upt22"/>
</dbReference>
<dbReference type="InterPro" id="IPR035368">
    <property type="entry name" value="Nrap_D3"/>
</dbReference>
<dbReference type="GO" id="GO:0034456">
    <property type="term" value="C:UTP-C complex"/>
    <property type="evidence" value="ECO:0007669"/>
    <property type="project" value="TreeGrafter"/>
</dbReference>
<dbReference type="Pfam" id="PF17404">
    <property type="entry name" value="Nrap_D3"/>
    <property type="match status" value="1"/>
</dbReference>
<keyword evidence="4 5" id="KW-0539">Nucleus</keyword>
<dbReference type="Pfam" id="PF03813">
    <property type="entry name" value="Nrap"/>
    <property type="match status" value="1"/>
</dbReference>
<comment type="similarity">
    <text evidence="2 5">Belongs to the NRAP family.</text>
</comment>
<feature type="region of interest" description="Disordered" evidence="6">
    <location>
        <begin position="1"/>
        <end position="75"/>
    </location>
</feature>
<keyword evidence="14" id="KW-1185">Reference proteome</keyword>
<feature type="domain" description="Nrap protein" evidence="10">
    <location>
        <begin position="683"/>
        <end position="895"/>
    </location>
</feature>
<feature type="compositionally biased region" description="Basic residues" evidence="6">
    <location>
        <begin position="1"/>
        <end position="10"/>
    </location>
</feature>
<dbReference type="Pfam" id="PF17403">
    <property type="entry name" value="Nrap_D2"/>
    <property type="match status" value="1"/>
</dbReference>
<dbReference type="GO" id="GO:0006409">
    <property type="term" value="P:tRNA export from nucleus"/>
    <property type="evidence" value="ECO:0007669"/>
    <property type="project" value="TreeGrafter"/>
</dbReference>
<dbReference type="STRING" id="765257.A0A0D0A255"/>